<dbReference type="Pfam" id="PF13305">
    <property type="entry name" value="TetR_C_33"/>
    <property type="match status" value="1"/>
</dbReference>
<dbReference type="PANTHER" id="PTHR30055">
    <property type="entry name" value="HTH-TYPE TRANSCRIPTIONAL REGULATOR RUTR"/>
    <property type="match status" value="1"/>
</dbReference>
<proteinExistence type="predicted"/>
<accession>A0A512AKR6</accession>
<evidence type="ECO:0000313" key="7">
    <source>
        <dbReference type="Proteomes" id="UP000321464"/>
    </source>
</evidence>
<dbReference type="OrthoDB" id="7056813at2"/>
<gene>
    <name evidence="6" type="ORF">NSE01_21150</name>
</gene>
<dbReference type="EMBL" id="BJYR01000013">
    <property type="protein sequence ID" value="GEO00283.1"/>
    <property type="molecule type" value="Genomic_DNA"/>
</dbReference>
<dbReference type="InterPro" id="IPR036271">
    <property type="entry name" value="Tet_transcr_reg_TetR-rel_C_sf"/>
</dbReference>
<organism evidence="6 7">
    <name type="scientific">Novosphingobium sediminis</name>
    <dbReference type="NCBI Taxonomy" id="707214"/>
    <lineage>
        <taxon>Bacteria</taxon>
        <taxon>Pseudomonadati</taxon>
        <taxon>Pseudomonadota</taxon>
        <taxon>Alphaproteobacteria</taxon>
        <taxon>Sphingomonadales</taxon>
        <taxon>Sphingomonadaceae</taxon>
        <taxon>Novosphingobium</taxon>
    </lineage>
</organism>
<sequence>MPNRRNLATEPPREDLAARLLEEAEALVRRDGPDGVALRELARACGSSTMAIYTLYGGKPGLMQALYAIGFARLHAYALAVEERAAPLRWMVRQMLAYRRFALDHTGMYRLMFGGEKRFSPTGRHSQFVSLAVPVEDAYPAFAALVDAVGTCLTHHRGAAPDPAEVQDLAFLVWGQMHGLVGLEIAGYADAADALGRYESAVRFICTNLGAAAADVDAELAAAG</sequence>
<dbReference type="RefSeq" id="WP_147159575.1">
    <property type="nucleotide sequence ID" value="NZ_BJYR01000013.1"/>
</dbReference>
<evidence type="ECO:0000256" key="2">
    <source>
        <dbReference type="ARBA" id="ARBA00023125"/>
    </source>
</evidence>
<evidence type="ECO:0000256" key="4">
    <source>
        <dbReference type="PROSITE-ProRule" id="PRU00335"/>
    </source>
</evidence>
<feature type="domain" description="HTH tetR-type" evidence="5">
    <location>
        <begin position="14"/>
        <end position="74"/>
    </location>
</feature>
<keyword evidence="2 4" id="KW-0238">DNA-binding</keyword>
<evidence type="ECO:0000256" key="3">
    <source>
        <dbReference type="ARBA" id="ARBA00023163"/>
    </source>
</evidence>
<comment type="caution">
    <text evidence="6">The sequence shown here is derived from an EMBL/GenBank/DDBJ whole genome shotgun (WGS) entry which is preliminary data.</text>
</comment>
<dbReference type="GO" id="GO:0000976">
    <property type="term" value="F:transcription cis-regulatory region binding"/>
    <property type="evidence" value="ECO:0007669"/>
    <property type="project" value="TreeGrafter"/>
</dbReference>
<keyword evidence="1" id="KW-0805">Transcription regulation</keyword>
<dbReference type="Proteomes" id="UP000321464">
    <property type="component" value="Unassembled WGS sequence"/>
</dbReference>
<dbReference type="SUPFAM" id="SSF46689">
    <property type="entry name" value="Homeodomain-like"/>
    <property type="match status" value="1"/>
</dbReference>
<keyword evidence="7" id="KW-1185">Reference proteome</keyword>
<dbReference type="InterPro" id="IPR025996">
    <property type="entry name" value="MT1864/Rv1816-like_C"/>
</dbReference>
<dbReference type="InterPro" id="IPR009057">
    <property type="entry name" value="Homeodomain-like_sf"/>
</dbReference>
<dbReference type="AlphaFoldDB" id="A0A512AKR6"/>
<dbReference type="InterPro" id="IPR050109">
    <property type="entry name" value="HTH-type_TetR-like_transc_reg"/>
</dbReference>
<protein>
    <recommendedName>
        <fullName evidence="5">HTH tetR-type domain-containing protein</fullName>
    </recommendedName>
</protein>
<reference evidence="6 7" key="1">
    <citation type="submission" date="2019-07" db="EMBL/GenBank/DDBJ databases">
        <title>Whole genome shotgun sequence of Novosphingobium sediminis NBRC 106119.</title>
        <authorList>
            <person name="Hosoyama A."/>
            <person name="Uohara A."/>
            <person name="Ohji S."/>
            <person name="Ichikawa N."/>
        </authorList>
    </citation>
    <scope>NUCLEOTIDE SEQUENCE [LARGE SCALE GENOMIC DNA]</scope>
    <source>
        <strain evidence="6 7">NBRC 106119</strain>
    </source>
</reference>
<name>A0A512AKR6_9SPHN</name>
<dbReference type="Gene3D" id="1.10.357.10">
    <property type="entry name" value="Tetracycline Repressor, domain 2"/>
    <property type="match status" value="1"/>
</dbReference>
<feature type="DNA-binding region" description="H-T-H motif" evidence="4">
    <location>
        <begin position="37"/>
        <end position="56"/>
    </location>
</feature>
<dbReference type="PANTHER" id="PTHR30055:SF209">
    <property type="entry name" value="POSSIBLE TRANSCRIPTIONAL REGULATORY PROTEIN (PROBABLY TETR-FAMILY)"/>
    <property type="match status" value="1"/>
</dbReference>
<evidence type="ECO:0000313" key="6">
    <source>
        <dbReference type="EMBL" id="GEO00283.1"/>
    </source>
</evidence>
<dbReference type="GO" id="GO:0003700">
    <property type="term" value="F:DNA-binding transcription factor activity"/>
    <property type="evidence" value="ECO:0007669"/>
    <property type="project" value="TreeGrafter"/>
</dbReference>
<dbReference type="SUPFAM" id="SSF48498">
    <property type="entry name" value="Tetracyclin repressor-like, C-terminal domain"/>
    <property type="match status" value="1"/>
</dbReference>
<keyword evidence="3" id="KW-0804">Transcription</keyword>
<evidence type="ECO:0000256" key="1">
    <source>
        <dbReference type="ARBA" id="ARBA00023015"/>
    </source>
</evidence>
<dbReference type="PROSITE" id="PS50977">
    <property type="entry name" value="HTH_TETR_2"/>
    <property type="match status" value="1"/>
</dbReference>
<evidence type="ECO:0000259" key="5">
    <source>
        <dbReference type="PROSITE" id="PS50977"/>
    </source>
</evidence>
<dbReference type="Pfam" id="PF00440">
    <property type="entry name" value="TetR_N"/>
    <property type="match status" value="1"/>
</dbReference>
<dbReference type="InterPro" id="IPR001647">
    <property type="entry name" value="HTH_TetR"/>
</dbReference>